<evidence type="ECO:0000313" key="2">
    <source>
        <dbReference type="Proteomes" id="UP000310636"/>
    </source>
</evidence>
<protein>
    <submittedName>
        <fullName evidence="1">Uncharacterized protein</fullName>
    </submittedName>
</protein>
<dbReference type="RefSeq" id="WP_136368363.1">
    <property type="nucleotide sequence ID" value="NZ_SSOB01000003.1"/>
</dbReference>
<comment type="caution">
    <text evidence="1">The sequence shown here is derived from an EMBL/GenBank/DDBJ whole genome shotgun (WGS) entry which is preliminary data.</text>
</comment>
<organism evidence="1 2">
    <name type="scientific">Cohnella fermenti</name>
    <dbReference type="NCBI Taxonomy" id="2565925"/>
    <lineage>
        <taxon>Bacteria</taxon>
        <taxon>Bacillati</taxon>
        <taxon>Bacillota</taxon>
        <taxon>Bacilli</taxon>
        <taxon>Bacillales</taxon>
        <taxon>Paenibacillaceae</taxon>
        <taxon>Cohnella</taxon>
    </lineage>
</organism>
<proteinExistence type="predicted"/>
<reference evidence="1 2" key="1">
    <citation type="submission" date="2019-04" db="EMBL/GenBank/DDBJ databases">
        <title>Cohnella sp. nov. isolated from preserved vegetables.</title>
        <authorList>
            <person name="Lin S.-Y."/>
            <person name="Hung M.-H."/>
            <person name="Young C.-C."/>
        </authorList>
    </citation>
    <scope>NUCLEOTIDE SEQUENCE [LARGE SCALE GENOMIC DNA]</scope>
    <source>
        <strain evidence="1 2">CC-MHH1044</strain>
    </source>
</reference>
<name>A0A4S4C7V8_9BACL</name>
<evidence type="ECO:0000313" key="1">
    <source>
        <dbReference type="EMBL" id="THF83734.1"/>
    </source>
</evidence>
<keyword evidence="2" id="KW-1185">Reference proteome</keyword>
<dbReference type="AlphaFoldDB" id="A0A4S4C7V8"/>
<dbReference type="Proteomes" id="UP000310636">
    <property type="component" value="Unassembled WGS sequence"/>
</dbReference>
<sequence>MAPESGQSNGILVESQLTGGFGLIGAKFGFASPFLGALQGLLDLAKLVLVHLINHLLFVMGSV</sequence>
<dbReference type="EMBL" id="SSOB01000003">
    <property type="protein sequence ID" value="THF83734.1"/>
    <property type="molecule type" value="Genomic_DNA"/>
</dbReference>
<accession>A0A4S4C7V8</accession>
<gene>
    <name evidence="1" type="ORF">E6C55_03325</name>
</gene>